<dbReference type="SMART" id="SM00422">
    <property type="entry name" value="HTH_MERR"/>
    <property type="match status" value="1"/>
</dbReference>
<keyword evidence="4" id="KW-0175">Coiled coil</keyword>
<dbReference type="PANTHER" id="PTHR30204:SF94">
    <property type="entry name" value="HEAVY METAL-DEPENDENT TRANSCRIPTIONAL REGULATOR HI_0293-RELATED"/>
    <property type="match status" value="1"/>
</dbReference>
<feature type="domain" description="HTH merR-type" evidence="5">
    <location>
        <begin position="1"/>
        <end position="69"/>
    </location>
</feature>
<dbReference type="Pfam" id="PF13411">
    <property type="entry name" value="MerR_1"/>
    <property type="match status" value="1"/>
</dbReference>
<protein>
    <submittedName>
        <fullName evidence="6">MerR family transcriptional regulator</fullName>
    </submittedName>
</protein>
<evidence type="ECO:0000313" key="7">
    <source>
        <dbReference type="Proteomes" id="UP000294914"/>
    </source>
</evidence>
<dbReference type="Proteomes" id="UP000294914">
    <property type="component" value="Unassembled WGS sequence"/>
</dbReference>
<dbReference type="InterPro" id="IPR047057">
    <property type="entry name" value="MerR_fam"/>
</dbReference>
<evidence type="ECO:0000256" key="3">
    <source>
        <dbReference type="ARBA" id="ARBA00023163"/>
    </source>
</evidence>
<dbReference type="AlphaFoldDB" id="A0A4V3H4A3"/>
<keyword evidence="7" id="KW-1185">Reference proteome</keyword>
<name>A0A4V3H4A3_9GAMM</name>
<keyword evidence="3" id="KW-0804">Transcription</keyword>
<gene>
    <name evidence="6" type="ORF">EDC23_0815</name>
</gene>
<organism evidence="6 7">
    <name type="scientific">Thiohalophilus thiocyanatoxydans</name>
    <dbReference type="NCBI Taxonomy" id="381308"/>
    <lineage>
        <taxon>Bacteria</taxon>
        <taxon>Pseudomonadati</taxon>
        <taxon>Pseudomonadota</taxon>
        <taxon>Gammaproteobacteria</taxon>
        <taxon>Thiohalomonadales</taxon>
        <taxon>Thiohalophilaceae</taxon>
        <taxon>Thiohalophilus</taxon>
    </lineage>
</organism>
<reference evidence="6 7" key="1">
    <citation type="submission" date="2019-03" db="EMBL/GenBank/DDBJ databases">
        <title>Genomic Encyclopedia of Type Strains, Phase IV (KMG-IV): sequencing the most valuable type-strain genomes for metagenomic binning, comparative biology and taxonomic classification.</title>
        <authorList>
            <person name="Goeker M."/>
        </authorList>
    </citation>
    <scope>NUCLEOTIDE SEQUENCE [LARGE SCALE GENOMIC DNA]</scope>
    <source>
        <strain evidence="6 7">DSM 16326</strain>
    </source>
</reference>
<dbReference type="PRINTS" id="PR00040">
    <property type="entry name" value="HTHMERR"/>
</dbReference>
<dbReference type="SUPFAM" id="SSF46955">
    <property type="entry name" value="Putative DNA-binding domain"/>
    <property type="match status" value="1"/>
</dbReference>
<dbReference type="GO" id="GO:0003700">
    <property type="term" value="F:DNA-binding transcription factor activity"/>
    <property type="evidence" value="ECO:0007669"/>
    <property type="project" value="InterPro"/>
</dbReference>
<accession>A0A4V3H4A3</accession>
<dbReference type="GO" id="GO:0003677">
    <property type="term" value="F:DNA binding"/>
    <property type="evidence" value="ECO:0007669"/>
    <property type="project" value="UniProtKB-KW"/>
</dbReference>
<evidence type="ECO:0000259" key="5">
    <source>
        <dbReference type="PROSITE" id="PS50937"/>
    </source>
</evidence>
<dbReference type="PROSITE" id="PS50937">
    <property type="entry name" value="HTH_MERR_2"/>
    <property type="match status" value="1"/>
</dbReference>
<evidence type="ECO:0000256" key="2">
    <source>
        <dbReference type="ARBA" id="ARBA00023125"/>
    </source>
</evidence>
<comment type="caution">
    <text evidence="6">The sequence shown here is derived from an EMBL/GenBank/DDBJ whole genome shotgun (WGS) entry which is preliminary data.</text>
</comment>
<dbReference type="Gene3D" id="1.10.1660.10">
    <property type="match status" value="1"/>
</dbReference>
<dbReference type="PANTHER" id="PTHR30204">
    <property type="entry name" value="REDOX-CYCLING DRUG-SENSING TRANSCRIPTIONAL ACTIVATOR SOXR"/>
    <property type="match status" value="1"/>
</dbReference>
<feature type="coiled-coil region" evidence="4">
    <location>
        <begin position="82"/>
        <end position="116"/>
    </location>
</feature>
<keyword evidence="1" id="KW-0805">Transcription regulation</keyword>
<evidence type="ECO:0000256" key="4">
    <source>
        <dbReference type="SAM" id="Coils"/>
    </source>
</evidence>
<proteinExistence type="predicted"/>
<dbReference type="RefSeq" id="WP_134081437.1">
    <property type="nucleotide sequence ID" value="NZ_SOQX01000002.1"/>
</dbReference>
<dbReference type="OrthoDB" id="9808480at2"/>
<dbReference type="EMBL" id="SOQX01000002">
    <property type="protein sequence ID" value="TDY02445.1"/>
    <property type="molecule type" value="Genomic_DNA"/>
</dbReference>
<keyword evidence="2" id="KW-0238">DNA-binding</keyword>
<dbReference type="InterPro" id="IPR009061">
    <property type="entry name" value="DNA-bd_dom_put_sf"/>
</dbReference>
<evidence type="ECO:0000256" key="1">
    <source>
        <dbReference type="ARBA" id="ARBA00023015"/>
    </source>
</evidence>
<dbReference type="InterPro" id="IPR000551">
    <property type="entry name" value="MerR-type_HTH_dom"/>
</dbReference>
<evidence type="ECO:0000313" key="6">
    <source>
        <dbReference type="EMBL" id="TDY02445.1"/>
    </source>
</evidence>
<sequence length="140" mass="15952">MKVNELAKQAGVEPHVIRYYSRIGLLLPVRDNHNGYKLYNAEDARRLEFIRQAQSIGLTLSEISELLTQYEQAGCDCCQLLYRMLENHVEQNRRKIEELKKLQARMETTLADWNNKGAPDCTGSPACPAVKLDGCCTDNH</sequence>